<keyword evidence="8 9" id="KW-0472">Membrane</keyword>
<dbReference type="Gene3D" id="3.30.465.10">
    <property type="match status" value="1"/>
</dbReference>
<feature type="binding site" evidence="9 10">
    <location>
        <begin position="122"/>
        <end position="123"/>
    </location>
    <ligand>
        <name>FAD</name>
        <dbReference type="ChEBI" id="CHEBI:57692"/>
    </ligand>
</feature>
<feature type="binding site" evidence="9 10">
    <location>
        <position position="181"/>
    </location>
    <ligand>
        <name>FAD</name>
        <dbReference type="ChEBI" id="CHEBI:57692"/>
    </ligand>
</feature>
<comment type="similarity">
    <text evidence="9">Belongs to the quinone-dependent D-lactate dehydrogenase family.</text>
</comment>
<dbReference type="GO" id="GO:0055085">
    <property type="term" value="P:transmembrane transport"/>
    <property type="evidence" value="ECO:0007669"/>
    <property type="project" value="InterPro"/>
</dbReference>
<dbReference type="InterPro" id="IPR016173">
    <property type="entry name" value="D-lactate_DH_C-sub2"/>
</dbReference>
<comment type="function">
    <text evidence="9">Catalyzes the oxidation of D-lactate to pyruvate.</text>
</comment>
<evidence type="ECO:0000256" key="4">
    <source>
        <dbReference type="ARBA" id="ARBA00022630"/>
    </source>
</evidence>
<dbReference type="GO" id="GO:0102029">
    <property type="term" value="F:D-lactate dehydrogenase (quinone) activity"/>
    <property type="evidence" value="ECO:0007669"/>
    <property type="project" value="UniProtKB-EC"/>
</dbReference>
<dbReference type="Proteomes" id="UP000216429">
    <property type="component" value="Unassembled WGS sequence"/>
</dbReference>
<dbReference type="NCBIfam" id="NF008387">
    <property type="entry name" value="PRK11183.1"/>
    <property type="match status" value="1"/>
</dbReference>
<reference evidence="14" key="1">
    <citation type="submission" date="2017-05" db="EMBL/GenBank/DDBJ databases">
        <title>Complete and WGS of Bordetella genogroups.</title>
        <authorList>
            <person name="Spilker T."/>
            <person name="Lipuma J."/>
        </authorList>
    </citation>
    <scope>NUCLEOTIDE SEQUENCE [LARGE SCALE GENOMIC DNA]</scope>
    <source>
        <strain evidence="14">AU6712</strain>
    </source>
</reference>
<dbReference type="GO" id="GO:0004458">
    <property type="term" value="F:D-lactate dehydrogenase (cytochrome) activity"/>
    <property type="evidence" value="ECO:0007669"/>
    <property type="project" value="UniProtKB-UniRule"/>
</dbReference>
<evidence type="ECO:0000256" key="2">
    <source>
        <dbReference type="ARBA" id="ARBA00022475"/>
    </source>
</evidence>
<keyword evidence="14" id="KW-1185">Reference proteome</keyword>
<evidence type="ECO:0000256" key="8">
    <source>
        <dbReference type="ARBA" id="ARBA00023136"/>
    </source>
</evidence>
<evidence type="ECO:0000256" key="5">
    <source>
        <dbReference type="ARBA" id="ARBA00022719"/>
    </source>
</evidence>
<accession>A0A261VBQ9</accession>
<keyword evidence="5 9" id="KW-0874">Quinone</keyword>
<dbReference type="PANTHER" id="PTHR43716:SF1">
    <property type="entry name" value="D-2-HYDROXYGLUTARATE DEHYDROGENASE, MITOCHONDRIAL"/>
    <property type="match status" value="1"/>
</dbReference>
<feature type="binding site" evidence="10">
    <location>
        <position position="295"/>
    </location>
    <ligand>
        <name>FAD</name>
        <dbReference type="ChEBI" id="CHEBI:57692"/>
    </ligand>
</feature>
<evidence type="ECO:0000259" key="12">
    <source>
        <dbReference type="PROSITE" id="PS51387"/>
    </source>
</evidence>
<dbReference type="InterPro" id="IPR015409">
    <property type="entry name" value="Lactate_DH_C"/>
</dbReference>
<comment type="caution">
    <text evidence="13">The sequence shown here is derived from an EMBL/GenBank/DDBJ whole genome shotgun (WGS) entry which is preliminary data.</text>
</comment>
<evidence type="ECO:0000313" key="13">
    <source>
        <dbReference type="EMBL" id="OZI71257.1"/>
    </source>
</evidence>
<dbReference type="InterPro" id="IPR016169">
    <property type="entry name" value="FAD-bd_PCMH_sub2"/>
</dbReference>
<evidence type="ECO:0000256" key="3">
    <source>
        <dbReference type="ARBA" id="ARBA00022519"/>
    </source>
</evidence>
<evidence type="ECO:0000313" key="14">
    <source>
        <dbReference type="Proteomes" id="UP000216429"/>
    </source>
</evidence>
<dbReference type="GO" id="GO:0048038">
    <property type="term" value="F:quinone binding"/>
    <property type="evidence" value="ECO:0007669"/>
    <property type="project" value="UniProtKB-KW"/>
</dbReference>
<dbReference type="GO" id="GO:0071949">
    <property type="term" value="F:FAD binding"/>
    <property type="evidence" value="ECO:0007669"/>
    <property type="project" value="InterPro"/>
</dbReference>
<feature type="region of interest" description="Disordered" evidence="11">
    <location>
        <begin position="1"/>
        <end position="42"/>
    </location>
</feature>
<dbReference type="InterPro" id="IPR016167">
    <property type="entry name" value="FAD-bd_PCMH_sub1"/>
</dbReference>
<organism evidence="13 14">
    <name type="scientific">Bordetella genomosp. 12</name>
    <dbReference type="NCBI Taxonomy" id="463035"/>
    <lineage>
        <taxon>Bacteria</taxon>
        <taxon>Pseudomonadati</taxon>
        <taxon>Pseudomonadota</taxon>
        <taxon>Betaproteobacteria</taxon>
        <taxon>Burkholderiales</taxon>
        <taxon>Alcaligenaceae</taxon>
        <taxon>Bordetella</taxon>
    </lineage>
</organism>
<dbReference type="Gene3D" id="3.30.1370.20">
    <property type="entry name" value="D-lactate dehydrogenase, cap domain, subdomain 2"/>
    <property type="match status" value="1"/>
</dbReference>
<evidence type="ECO:0000256" key="9">
    <source>
        <dbReference type="HAMAP-Rule" id="MF_02092"/>
    </source>
</evidence>
<dbReference type="GO" id="GO:0006089">
    <property type="term" value="P:lactate metabolic process"/>
    <property type="evidence" value="ECO:0007669"/>
    <property type="project" value="UniProtKB-UniRule"/>
</dbReference>
<evidence type="ECO:0000256" key="10">
    <source>
        <dbReference type="PIRSR" id="PIRSR000101-1"/>
    </source>
</evidence>
<sequence length="606" mass="68017">MLSSHPPLRQRVTSLSGPSRLRPPTSWDDPLNNTSFEQDGQAKHEDAPAFLARLRDVVGTAHVLTDEQRTRRYRAGFRFGFGRAIAVVRPGSLLQQWRIVKLCVEHNRIVIMQAANTGLTGGSTPDGDGYDREVVIISTLRMKRVDLIRDGQQVICLPGATLDQLEQALKPLGREPHSVIGSSCIGASVLGGICNNSGGSLVQRGPAYTEMALYAQLTQTGELQLINHLGVQLGSDAEEILGRLDAGDYRAADITDEARRGSDHGYAQHVRDVEADTPARYNADPGRLFEASGSAGKVILFAVRLDTFPAESQTEVFYVGTNDPQDLNDIRRFLLTAMPTLPISGEYLHRDAFDIADVYGKDTFITIRKLGTARIPKFFAAKAWFDNVCARLPFLPKHSSDRLLQWLSRRFPDHLPARLRTYRQSYEHHLMIKVSAGLIETVRTFMESYFHAREGDFFLCSPQEGVAAFLLRFSAAGAAIRYRAVHHEEVEDIVALDVALRRNDRNWVEQLPQDMEAAFIKKLYYGHFLCHVFHQDYIVKRGTDCLALEHRIWKLLDARGARYPAEHNVGHLYDAPPELKAFYRQLDPCNQFNPGIGRTSKLADWA</sequence>
<comment type="subcellular location">
    <subcellularLocation>
        <location evidence="9">Cell inner membrane</location>
        <topology evidence="9">Peripheral membrane protein</topology>
        <orientation evidence="9">Cytoplasmic side</orientation>
    </subcellularLocation>
</comment>
<feature type="binding site" evidence="9 10">
    <location>
        <position position="198"/>
    </location>
    <ligand>
        <name>FAD</name>
        <dbReference type="ChEBI" id="CHEBI:57692"/>
    </ligand>
</feature>
<dbReference type="InterPro" id="IPR016164">
    <property type="entry name" value="FAD-linked_Oxase-like_C"/>
</dbReference>
<keyword evidence="7 9" id="KW-0560">Oxidoreductase</keyword>
<dbReference type="InterPro" id="IPR016172">
    <property type="entry name" value="D-lactate_DH_C-sub1"/>
</dbReference>
<dbReference type="Pfam" id="PF09330">
    <property type="entry name" value="Lact-deh-memb"/>
    <property type="match status" value="1"/>
</dbReference>
<dbReference type="PIRSF" id="PIRSF000101">
    <property type="entry name" value="D-lactate_dh"/>
    <property type="match status" value="1"/>
</dbReference>
<dbReference type="EC" id="1.1.5.12" evidence="9"/>
<comment type="catalytic activity">
    <reaction evidence="9">
        <text>(R)-lactate + a quinone = a quinol + pyruvate</text>
        <dbReference type="Rhea" id="RHEA:51468"/>
        <dbReference type="ChEBI" id="CHEBI:15361"/>
        <dbReference type="ChEBI" id="CHEBI:16004"/>
        <dbReference type="ChEBI" id="CHEBI:24646"/>
        <dbReference type="ChEBI" id="CHEBI:132124"/>
        <dbReference type="EC" id="1.1.5.12"/>
    </reaction>
</comment>
<dbReference type="FunFam" id="3.30.43.10:FF:000005">
    <property type="entry name" value="Quinone-dependent D-lactate dehydrogenase"/>
    <property type="match status" value="1"/>
</dbReference>
<dbReference type="SUPFAM" id="SSF56176">
    <property type="entry name" value="FAD-binding/transporter-associated domain-like"/>
    <property type="match status" value="1"/>
</dbReference>
<dbReference type="HAMAP" id="MF_02092">
    <property type="entry name" value="DLDH_Dld"/>
    <property type="match status" value="1"/>
</dbReference>
<dbReference type="GO" id="GO:0031234">
    <property type="term" value="C:extrinsic component of cytoplasmic side of plasma membrane"/>
    <property type="evidence" value="ECO:0007669"/>
    <property type="project" value="UniProtKB-UniRule"/>
</dbReference>
<dbReference type="AlphaFoldDB" id="A0A261VBQ9"/>
<dbReference type="Gene3D" id="3.30.70.610">
    <property type="entry name" value="D-lactate dehydrogenase, cap domain, subdomain 1"/>
    <property type="match status" value="2"/>
</dbReference>
<protein>
    <recommendedName>
        <fullName evidence="9">Quinone-dependent D-lactate dehydrogenase</fullName>
        <ecNumber evidence="9">1.1.5.12</ecNumber>
    </recommendedName>
    <alternativeName>
        <fullName evidence="9">D-lactate dehydrogenase</fullName>
        <shortName evidence="9">D-LDH</shortName>
    </alternativeName>
</protein>
<name>A0A261VBQ9_9BORD</name>
<feature type="domain" description="FAD-binding PCMH-type" evidence="12">
    <location>
        <begin position="80"/>
        <end position="310"/>
    </location>
</feature>
<dbReference type="InterPro" id="IPR036318">
    <property type="entry name" value="FAD-bd_PCMH-like_sf"/>
</dbReference>
<keyword evidence="3 9" id="KW-0997">Cell inner membrane</keyword>
<feature type="binding site" evidence="9 10">
    <location>
        <position position="188"/>
    </location>
    <ligand>
        <name>FAD</name>
        <dbReference type="ChEBI" id="CHEBI:57692"/>
    </ligand>
</feature>
<evidence type="ECO:0000256" key="7">
    <source>
        <dbReference type="ARBA" id="ARBA00023002"/>
    </source>
</evidence>
<gene>
    <name evidence="9" type="primary">dld</name>
    <name evidence="13" type="ORF">CAL22_15500</name>
</gene>
<dbReference type="SUPFAM" id="SSF55103">
    <property type="entry name" value="FAD-linked oxidases, C-terminal domain"/>
    <property type="match status" value="1"/>
</dbReference>
<evidence type="ECO:0000256" key="11">
    <source>
        <dbReference type="SAM" id="MobiDB-lite"/>
    </source>
</evidence>
<dbReference type="InterPro" id="IPR016166">
    <property type="entry name" value="FAD-bd_PCMH"/>
</dbReference>
<dbReference type="OrthoDB" id="9772552at2"/>
<dbReference type="EMBL" id="NEVU01000003">
    <property type="protein sequence ID" value="OZI71257.1"/>
    <property type="molecule type" value="Genomic_DNA"/>
</dbReference>
<evidence type="ECO:0000256" key="1">
    <source>
        <dbReference type="ARBA" id="ARBA00001974"/>
    </source>
</evidence>
<evidence type="ECO:0000256" key="6">
    <source>
        <dbReference type="ARBA" id="ARBA00022827"/>
    </source>
</evidence>
<feature type="binding site" evidence="9 10">
    <location>
        <begin position="114"/>
        <end position="118"/>
    </location>
    <ligand>
        <name>FAD</name>
        <dbReference type="ChEBI" id="CHEBI:57692"/>
    </ligand>
</feature>
<dbReference type="InterPro" id="IPR006094">
    <property type="entry name" value="Oxid_FAD_bind_N"/>
</dbReference>
<dbReference type="PROSITE" id="PS51387">
    <property type="entry name" value="FAD_PCMH"/>
    <property type="match status" value="1"/>
</dbReference>
<dbReference type="PANTHER" id="PTHR43716">
    <property type="entry name" value="D-2-HYDROXYGLUTARATE DEHYDROGENASE, MITOCHONDRIAL"/>
    <property type="match status" value="1"/>
</dbReference>
<keyword evidence="6 9" id="KW-0274">FAD</keyword>
<dbReference type="Pfam" id="PF01565">
    <property type="entry name" value="FAD_binding_4"/>
    <property type="match status" value="1"/>
</dbReference>
<feature type="binding site" evidence="9 10">
    <location>
        <position position="300"/>
    </location>
    <ligand>
        <name>FAD</name>
        <dbReference type="ChEBI" id="CHEBI:57692"/>
    </ligand>
</feature>
<comment type="cofactor">
    <cofactor evidence="1 9 10">
        <name>FAD</name>
        <dbReference type="ChEBI" id="CHEBI:57692"/>
    </cofactor>
</comment>
<keyword evidence="2 9" id="KW-1003">Cell membrane</keyword>
<dbReference type="GO" id="GO:0022904">
    <property type="term" value="P:respiratory electron transport chain"/>
    <property type="evidence" value="ECO:0007669"/>
    <property type="project" value="InterPro"/>
</dbReference>
<proteinExistence type="inferred from homology"/>
<dbReference type="InterPro" id="IPR012256">
    <property type="entry name" value="D_lactate_DH"/>
</dbReference>
<dbReference type="Gene3D" id="3.30.43.10">
    <property type="entry name" value="Uridine Diphospho-n-acetylenolpyruvylglucosamine Reductase, domain 2"/>
    <property type="match status" value="2"/>
</dbReference>
<keyword evidence="4 9" id="KW-0285">Flavoprotein</keyword>
<dbReference type="RefSeq" id="WP_094814757.1">
    <property type="nucleotide sequence ID" value="NZ_NEVU01000003.1"/>
</dbReference>
<dbReference type="InterPro" id="IPR051264">
    <property type="entry name" value="FAD-oxidored/transferase_4"/>
</dbReference>